<comment type="similarity">
    <text evidence="9">Belongs to the Bfd family.</text>
</comment>
<keyword evidence="2" id="KW-0001">2Fe-2S</keyword>
<gene>
    <name evidence="11" type="ORF">CKO25_05780</name>
</gene>
<dbReference type="InterPro" id="IPR052371">
    <property type="entry name" value="BFD-associated_ferredoxin"/>
</dbReference>
<feature type="domain" description="BFD-like [2Fe-2S]-binding" evidence="10">
    <location>
        <begin position="2"/>
        <end position="50"/>
    </location>
</feature>
<keyword evidence="5" id="KW-0408">Iron</keyword>
<evidence type="ECO:0000256" key="3">
    <source>
        <dbReference type="ARBA" id="ARBA00022723"/>
    </source>
</evidence>
<evidence type="ECO:0000256" key="6">
    <source>
        <dbReference type="ARBA" id="ARBA00023014"/>
    </source>
</evidence>
<name>A0A9X0WGN6_9GAMM</name>
<protein>
    <recommendedName>
        <fullName evidence="8">Bacterioferritin-associated ferredoxin</fullName>
    </recommendedName>
</protein>
<dbReference type="GO" id="GO:0046872">
    <property type="term" value="F:metal ion binding"/>
    <property type="evidence" value="ECO:0007669"/>
    <property type="project" value="UniProtKB-KW"/>
</dbReference>
<dbReference type="RefSeq" id="WP_200386963.1">
    <property type="nucleotide sequence ID" value="NZ_NRSD01000004.1"/>
</dbReference>
<organism evidence="11 12">
    <name type="scientific">Thiocapsa imhoffii</name>
    <dbReference type="NCBI Taxonomy" id="382777"/>
    <lineage>
        <taxon>Bacteria</taxon>
        <taxon>Pseudomonadati</taxon>
        <taxon>Pseudomonadota</taxon>
        <taxon>Gammaproteobacteria</taxon>
        <taxon>Chromatiales</taxon>
        <taxon>Chromatiaceae</taxon>
        <taxon>Thiocapsa</taxon>
    </lineage>
</organism>
<evidence type="ECO:0000313" key="12">
    <source>
        <dbReference type="Proteomes" id="UP001138802"/>
    </source>
</evidence>
<keyword evidence="12" id="KW-1185">Reference proteome</keyword>
<dbReference type="EMBL" id="NRSD01000004">
    <property type="protein sequence ID" value="MBK1644170.1"/>
    <property type="molecule type" value="Genomic_DNA"/>
</dbReference>
<dbReference type="GO" id="GO:0051537">
    <property type="term" value="F:2 iron, 2 sulfur cluster binding"/>
    <property type="evidence" value="ECO:0007669"/>
    <property type="project" value="UniProtKB-KW"/>
</dbReference>
<keyword evidence="4" id="KW-0249">Electron transport</keyword>
<proteinExistence type="inferred from homology"/>
<dbReference type="PANTHER" id="PTHR37424">
    <property type="entry name" value="BACTERIOFERRITIN-ASSOCIATED FERREDOXIN"/>
    <property type="match status" value="1"/>
</dbReference>
<comment type="cofactor">
    <cofactor evidence="7">
        <name>[2Fe-2S] cluster</name>
        <dbReference type="ChEBI" id="CHEBI:190135"/>
    </cofactor>
</comment>
<evidence type="ECO:0000256" key="2">
    <source>
        <dbReference type="ARBA" id="ARBA00022714"/>
    </source>
</evidence>
<dbReference type="PANTHER" id="PTHR37424:SF1">
    <property type="entry name" value="BACTERIOFERRITIN-ASSOCIATED FERREDOXIN"/>
    <property type="match status" value="1"/>
</dbReference>
<dbReference type="InterPro" id="IPR007419">
    <property type="entry name" value="BFD-like_2Fe2S-bd_dom"/>
</dbReference>
<evidence type="ECO:0000256" key="1">
    <source>
        <dbReference type="ARBA" id="ARBA00022448"/>
    </source>
</evidence>
<evidence type="ECO:0000256" key="5">
    <source>
        <dbReference type="ARBA" id="ARBA00023004"/>
    </source>
</evidence>
<sequence>MYVCICHAVTDRQITAAAARGITRLRDLKRDLGVPGNCGRCAQCARDLLRAGATQCPTLGHLHATSATA</sequence>
<reference evidence="11 12" key="1">
    <citation type="journal article" date="2020" name="Microorganisms">
        <title>Osmotic Adaptation and Compatible Solute Biosynthesis of Phototrophic Bacteria as Revealed from Genome Analyses.</title>
        <authorList>
            <person name="Imhoff J.F."/>
            <person name="Rahn T."/>
            <person name="Kunzel S."/>
            <person name="Keller A."/>
            <person name="Neulinger S.C."/>
        </authorList>
    </citation>
    <scope>NUCLEOTIDE SEQUENCE [LARGE SCALE GENOMIC DNA]</scope>
    <source>
        <strain evidence="11 12">DSM 21303</strain>
    </source>
</reference>
<evidence type="ECO:0000313" key="11">
    <source>
        <dbReference type="EMBL" id="MBK1644170.1"/>
    </source>
</evidence>
<keyword evidence="3" id="KW-0479">Metal-binding</keyword>
<dbReference type="AlphaFoldDB" id="A0A9X0WGN6"/>
<dbReference type="Pfam" id="PF04324">
    <property type="entry name" value="Fer2_BFD"/>
    <property type="match status" value="1"/>
</dbReference>
<keyword evidence="1" id="KW-0813">Transport</keyword>
<evidence type="ECO:0000259" key="10">
    <source>
        <dbReference type="Pfam" id="PF04324"/>
    </source>
</evidence>
<evidence type="ECO:0000256" key="9">
    <source>
        <dbReference type="ARBA" id="ARBA00046332"/>
    </source>
</evidence>
<evidence type="ECO:0000256" key="4">
    <source>
        <dbReference type="ARBA" id="ARBA00022982"/>
    </source>
</evidence>
<accession>A0A9X0WGN6</accession>
<evidence type="ECO:0000256" key="7">
    <source>
        <dbReference type="ARBA" id="ARBA00034078"/>
    </source>
</evidence>
<comment type="caution">
    <text evidence="11">The sequence shown here is derived from an EMBL/GenBank/DDBJ whole genome shotgun (WGS) entry which is preliminary data.</text>
</comment>
<dbReference type="Gene3D" id="1.10.10.1100">
    <property type="entry name" value="BFD-like [2Fe-2S]-binding domain"/>
    <property type="match status" value="1"/>
</dbReference>
<evidence type="ECO:0000256" key="8">
    <source>
        <dbReference type="ARBA" id="ARBA00039386"/>
    </source>
</evidence>
<dbReference type="InterPro" id="IPR041854">
    <property type="entry name" value="BFD-like_2Fe2S-bd_dom_sf"/>
</dbReference>
<keyword evidence="6" id="KW-0411">Iron-sulfur</keyword>
<dbReference type="Proteomes" id="UP001138802">
    <property type="component" value="Unassembled WGS sequence"/>
</dbReference>